<evidence type="ECO:0000313" key="3">
    <source>
        <dbReference type="Proteomes" id="UP000695000"/>
    </source>
</evidence>
<feature type="domain" description="DUF155" evidence="2">
    <location>
        <begin position="134"/>
        <end position="310"/>
    </location>
</feature>
<gene>
    <name evidence="4" type="primary">LOC108566224</name>
</gene>
<proteinExistence type="inferred from homology"/>
<organism evidence="3 4">
    <name type="scientific">Nicrophorus vespilloides</name>
    <name type="common">Boreal carrion beetle</name>
    <dbReference type="NCBI Taxonomy" id="110193"/>
    <lineage>
        <taxon>Eukaryota</taxon>
        <taxon>Metazoa</taxon>
        <taxon>Ecdysozoa</taxon>
        <taxon>Arthropoda</taxon>
        <taxon>Hexapoda</taxon>
        <taxon>Insecta</taxon>
        <taxon>Pterygota</taxon>
        <taxon>Neoptera</taxon>
        <taxon>Endopterygota</taxon>
        <taxon>Coleoptera</taxon>
        <taxon>Polyphaga</taxon>
        <taxon>Staphyliniformia</taxon>
        <taxon>Silphidae</taxon>
        <taxon>Nicrophorinae</taxon>
        <taxon>Nicrophorus</taxon>
    </lineage>
</organism>
<evidence type="ECO:0000256" key="1">
    <source>
        <dbReference type="ARBA" id="ARBA00008306"/>
    </source>
</evidence>
<dbReference type="GeneID" id="108566224"/>
<comment type="similarity">
    <text evidence="1">Belongs to the RMD1/sif2 family.</text>
</comment>
<evidence type="ECO:0000259" key="2">
    <source>
        <dbReference type="Pfam" id="PF02582"/>
    </source>
</evidence>
<reference evidence="4" key="1">
    <citation type="submission" date="2025-08" db="UniProtKB">
        <authorList>
            <consortium name="RefSeq"/>
        </authorList>
    </citation>
    <scope>IDENTIFICATION</scope>
    <source>
        <tissue evidence="4">Whole Larva</tissue>
    </source>
</reference>
<dbReference type="RefSeq" id="XP_017781510.1">
    <property type="nucleotide sequence ID" value="XM_017926021.1"/>
</dbReference>
<dbReference type="PANTHER" id="PTHR16255">
    <property type="entry name" value="REQUIRED FOR MEIOTIC NUCLEAR DIVISION PROTEIN 1 HOMOLOG"/>
    <property type="match status" value="1"/>
</dbReference>
<protein>
    <submittedName>
        <fullName evidence="4">Required for meiotic nuclear division protein 1 homolog</fullName>
    </submittedName>
</protein>
<sequence>MSSFMRRLCKPIYTQVNILVIAKKSNLNQIRLLSVSRQQFFKSPTSIFAIQENISSLHLKKRPLRKKKPFEDDELKVPGLYNVLAYSTAEEYDLEALVKGLQKEDLYEPKAIDNNMDVVHAVAKYKLGNEPREIFFFREGSCVMWNMTDMESCNLLHFLKPYEQDSYTENFVQNEAEVMNYKHQIEGKTAGLSPLGDMLISPADNSLEKYTFSNAIALSVKLGIWESSLEKYIDSIEFITGDLKNGTRIKMTQEEALRKHGELFALRHVINLSSDLLDVPDFYWDRENLEVLYNSVCTYFSITKRTRVMNEKINHCVELIELLSSHLSDKHHCRLEWMIIVLIMVEVGFEIIHYVDRYLV</sequence>
<keyword evidence="3" id="KW-1185">Reference proteome</keyword>
<dbReference type="Pfam" id="PF02582">
    <property type="entry name" value="DUF155"/>
    <property type="match status" value="1"/>
</dbReference>
<dbReference type="InterPro" id="IPR003734">
    <property type="entry name" value="DUF155"/>
</dbReference>
<dbReference type="Proteomes" id="UP000695000">
    <property type="component" value="Unplaced"/>
</dbReference>
<dbReference type="PANTHER" id="PTHR16255:SF1">
    <property type="entry name" value="REQUIRED FOR MEIOTIC NUCLEAR DIVISION PROTEIN 1 HOMOLOG"/>
    <property type="match status" value="1"/>
</dbReference>
<name>A0ABM1N3W0_NICVS</name>
<evidence type="ECO:0000313" key="4">
    <source>
        <dbReference type="RefSeq" id="XP_017781510.1"/>
    </source>
</evidence>
<dbReference type="InterPro" id="IPR051624">
    <property type="entry name" value="RMD1/Sad1-interacting"/>
</dbReference>
<accession>A0ABM1N3W0</accession>